<dbReference type="RefSeq" id="WP_367917819.1">
    <property type="nucleotide sequence ID" value="NZ_BAABAC010000005.1"/>
</dbReference>
<dbReference type="Proteomes" id="UP001597229">
    <property type="component" value="Unassembled WGS sequence"/>
</dbReference>
<dbReference type="EMBL" id="JBHTLX010000005">
    <property type="protein sequence ID" value="MFD1246702.1"/>
    <property type="molecule type" value="Genomic_DNA"/>
</dbReference>
<evidence type="ECO:0000256" key="1">
    <source>
        <dbReference type="SAM" id="SignalP"/>
    </source>
</evidence>
<keyword evidence="1" id="KW-0732">Signal</keyword>
<proteinExistence type="predicted"/>
<feature type="signal peptide" evidence="1">
    <location>
        <begin position="1"/>
        <end position="28"/>
    </location>
</feature>
<organism evidence="2 3">
    <name type="scientific">Nocardioides ginsengisoli</name>
    <dbReference type="NCBI Taxonomy" id="363868"/>
    <lineage>
        <taxon>Bacteria</taxon>
        <taxon>Bacillati</taxon>
        <taxon>Actinomycetota</taxon>
        <taxon>Actinomycetes</taxon>
        <taxon>Propionibacteriales</taxon>
        <taxon>Nocardioidaceae</taxon>
        <taxon>Nocardioides</taxon>
    </lineage>
</organism>
<comment type="caution">
    <text evidence="2">The sequence shown here is derived from an EMBL/GenBank/DDBJ whole genome shotgun (WGS) entry which is preliminary data.</text>
</comment>
<reference evidence="3" key="1">
    <citation type="journal article" date="2019" name="Int. J. Syst. Evol. Microbiol.">
        <title>The Global Catalogue of Microorganisms (GCM) 10K type strain sequencing project: providing services to taxonomists for standard genome sequencing and annotation.</title>
        <authorList>
            <consortium name="The Broad Institute Genomics Platform"/>
            <consortium name="The Broad Institute Genome Sequencing Center for Infectious Disease"/>
            <person name="Wu L."/>
            <person name="Ma J."/>
        </authorList>
    </citation>
    <scope>NUCLEOTIDE SEQUENCE [LARGE SCALE GENOMIC DNA]</scope>
    <source>
        <strain evidence="3">CCUG 52478</strain>
    </source>
</reference>
<name>A0ABW3VUW8_9ACTN</name>
<sequence>MFRTPLLGLATLLTGAALTTVAPTSAIAAGAPAFGPASVQPSSYVGVWDGNCVKDDPPPVALPSTPLVENGPAVTTSTEVSGSITARTDDTDTVRASARIGTRTTLTSAAGVPKALTVTYSGSIEATSTKATSVCKVIAHARASTHVPFTLAKPMWVTLTQTRKGPAYAEIFLSTDGEQLYQEQYGTGLDGTVTATYYLPAGDYSVSVDVAAQKGGWKGFPRAAVSGSSSVTFAPVGARASGPAGNGTPYVALPGARSCATHGATATLTTSAKRLGKTRSIEVLIDGRRAALLKGKALTRGRAVPLRIADDKAASVTATVTLRNGARRTVAARYLACSS</sequence>
<accession>A0ABW3VUW8</accession>
<evidence type="ECO:0000313" key="2">
    <source>
        <dbReference type="EMBL" id="MFD1246702.1"/>
    </source>
</evidence>
<feature type="chain" id="PRO_5045851124" description="Ig-like domain repeat protein" evidence="1">
    <location>
        <begin position="29"/>
        <end position="339"/>
    </location>
</feature>
<evidence type="ECO:0008006" key="4">
    <source>
        <dbReference type="Google" id="ProtNLM"/>
    </source>
</evidence>
<keyword evidence="3" id="KW-1185">Reference proteome</keyword>
<gene>
    <name evidence="2" type="ORF">ACFQ3F_02770</name>
</gene>
<evidence type="ECO:0000313" key="3">
    <source>
        <dbReference type="Proteomes" id="UP001597229"/>
    </source>
</evidence>
<protein>
    <recommendedName>
        <fullName evidence="4">Ig-like domain repeat protein</fullName>
    </recommendedName>
</protein>